<accession>A0A8T4H774</accession>
<evidence type="ECO:0000313" key="2">
    <source>
        <dbReference type="EMBL" id="MBP3942634.1"/>
    </source>
</evidence>
<keyword evidence="3" id="KW-1185">Reference proteome</keyword>
<comment type="caution">
    <text evidence="2">The sequence shown here is derived from an EMBL/GenBank/DDBJ whole genome shotgun (WGS) entry which is preliminary data.</text>
</comment>
<reference evidence="2" key="1">
    <citation type="submission" date="2021-03" db="EMBL/GenBank/DDBJ databases">
        <authorList>
            <person name="Lu T."/>
            <person name="Wang Q."/>
            <person name="Han X."/>
        </authorList>
    </citation>
    <scope>NUCLEOTIDE SEQUENCE</scope>
    <source>
        <strain evidence="2">WQ 2009</strain>
    </source>
</reference>
<feature type="compositionally biased region" description="Polar residues" evidence="1">
    <location>
        <begin position="24"/>
        <end position="42"/>
    </location>
</feature>
<dbReference type="EMBL" id="JAGKSB010000003">
    <property type="protein sequence ID" value="MBP3942634.1"/>
    <property type="molecule type" value="Genomic_DNA"/>
</dbReference>
<sequence>MGTSKPNIGPKGISSPLPSWPDYNDTNNEEGSNLQEEINNVESENELKPWSDVKRSYTKFIKDPSKTSFKKLTANYRNANGGNKTLAKSSFGGRKGARILLRFLSSVSQKGFEEACKEFHLEDLKGVSTEDAINKLCFLFADIDGTDEGSAAKAAAIETISLLYENYEVDSNNINGVEEGQVLEYLEIYISNYIFERLSIEVSRALESDKFTKDQVITANDILKDYIQAEVELHFSIKDFSSSTIREQNTMVTEILTQAYSMI</sequence>
<proteinExistence type="predicted"/>
<gene>
    <name evidence="2" type="ORF">J5U18_03495</name>
</gene>
<organism evidence="2 3">
    <name type="scientific">Rhinopithecimicrobium faecis</name>
    <dbReference type="NCBI Taxonomy" id="2820698"/>
    <lineage>
        <taxon>Bacteria</taxon>
        <taxon>Pseudomonadati</taxon>
        <taxon>Bacteroidota</taxon>
        <taxon>Sphingobacteriia</taxon>
        <taxon>Sphingobacteriales</taxon>
        <taxon>Sphingobacteriaceae</taxon>
        <taxon>Rhinopithecimicrobium</taxon>
    </lineage>
</organism>
<dbReference type="AlphaFoldDB" id="A0A8T4H774"/>
<evidence type="ECO:0000313" key="3">
    <source>
        <dbReference type="Proteomes" id="UP000679691"/>
    </source>
</evidence>
<protein>
    <submittedName>
        <fullName evidence="2">Uncharacterized protein</fullName>
    </submittedName>
</protein>
<dbReference type="Proteomes" id="UP000679691">
    <property type="component" value="Unassembled WGS sequence"/>
</dbReference>
<dbReference type="RefSeq" id="WP_353546118.1">
    <property type="nucleotide sequence ID" value="NZ_JAGKSB010000003.1"/>
</dbReference>
<feature type="region of interest" description="Disordered" evidence="1">
    <location>
        <begin position="1"/>
        <end position="46"/>
    </location>
</feature>
<evidence type="ECO:0000256" key="1">
    <source>
        <dbReference type="SAM" id="MobiDB-lite"/>
    </source>
</evidence>
<name>A0A8T4H774_9SPHI</name>